<dbReference type="Gene3D" id="1.20.58.760">
    <property type="entry name" value="Peptidase M41"/>
    <property type="match status" value="1"/>
</dbReference>
<dbReference type="SUPFAM" id="SSF140990">
    <property type="entry name" value="FtsH protease domain-like"/>
    <property type="match status" value="1"/>
</dbReference>
<dbReference type="InterPro" id="IPR000642">
    <property type="entry name" value="Peptidase_M41"/>
</dbReference>
<keyword evidence="2" id="KW-0378">Hydrolase</keyword>
<dbReference type="AlphaFoldDB" id="A0A5B7IFA3"/>
<keyword evidence="2" id="KW-0645">Protease</keyword>
<dbReference type="GO" id="GO:0005524">
    <property type="term" value="F:ATP binding"/>
    <property type="evidence" value="ECO:0007669"/>
    <property type="project" value="InterPro"/>
</dbReference>
<keyword evidence="3" id="KW-1185">Reference proteome</keyword>
<dbReference type="InterPro" id="IPR037219">
    <property type="entry name" value="Peptidase_M41-like"/>
</dbReference>
<dbReference type="PANTHER" id="PTHR23076">
    <property type="entry name" value="METALLOPROTEASE M41 FTSH"/>
    <property type="match status" value="1"/>
</dbReference>
<protein>
    <submittedName>
        <fullName evidence="2">ATP-dependent zinc metalloprotease YME1</fullName>
    </submittedName>
</protein>
<dbReference type="Proteomes" id="UP000324222">
    <property type="component" value="Unassembled WGS sequence"/>
</dbReference>
<dbReference type="GO" id="GO:0005743">
    <property type="term" value="C:mitochondrial inner membrane"/>
    <property type="evidence" value="ECO:0007669"/>
    <property type="project" value="TreeGrafter"/>
</dbReference>
<evidence type="ECO:0000313" key="3">
    <source>
        <dbReference type="Proteomes" id="UP000324222"/>
    </source>
</evidence>
<reference evidence="2 3" key="1">
    <citation type="submission" date="2019-05" db="EMBL/GenBank/DDBJ databases">
        <title>Another draft genome of Portunus trituberculatus and its Hox gene families provides insights of decapod evolution.</title>
        <authorList>
            <person name="Jeong J.-H."/>
            <person name="Song I."/>
            <person name="Kim S."/>
            <person name="Choi T."/>
            <person name="Kim D."/>
            <person name="Ryu S."/>
            <person name="Kim W."/>
        </authorList>
    </citation>
    <scope>NUCLEOTIDE SEQUENCE [LARGE SCALE GENOMIC DNA]</scope>
    <source>
        <tissue evidence="2">Muscle</tissue>
    </source>
</reference>
<organism evidence="2 3">
    <name type="scientific">Portunus trituberculatus</name>
    <name type="common">Swimming crab</name>
    <name type="synonym">Neptunus trituberculatus</name>
    <dbReference type="NCBI Taxonomy" id="210409"/>
    <lineage>
        <taxon>Eukaryota</taxon>
        <taxon>Metazoa</taxon>
        <taxon>Ecdysozoa</taxon>
        <taxon>Arthropoda</taxon>
        <taxon>Crustacea</taxon>
        <taxon>Multicrustacea</taxon>
        <taxon>Malacostraca</taxon>
        <taxon>Eumalacostraca</taxon>
        <taxon>Eucarida</taxon>
        <taxon>Decapoda</taxon>
        <taxon>Pleocyemata</taxon>
        <taxon>Brachyura</taxon>
        <taxon>Eubrachyura</taxon>
        <taxon>Portunoidea</taxon>
        <taxon>Portunidae</taxon>
        <taxon>Portuninae</taxon>
        <taxon>Portunus</taxon>
    </lineage>
</organism>
<name>A0A5B7IFA3_PORTR</name>
<accession>A0A5B7IFA3</accession>
<dbReference type="GO" id="GO:0004222">
    <property type="term" value="F:metalloendopeptidase activity"/>
    <property type="evidence" value="ECO:0007669"/>
    <property type="project" value="InterPro"/>
</dbReference>
<evidence type="ECO:0000313" key="2">
    <source>
        <dbReference type="EMBL" id="MPC83070.1"/>
    </source>
</evidence>
<proteinExistence type="predicted"/>
<feature type="domain" description="Peptidase M41" evidence="1">
    <location>
        <begin position="1"/>
        <end position="85"/>
    </location>
</feature>
<dbReference type="GO" id="GO:0007005">
    <property type="term" value="P:mitochondrion organization"/>
    <property type="evidence" value="ECO:0007669"/>
    <property type="project" value="TreeGrafter"/>
</dbReference>
<dbReference type="GO" id="GO:0004176">
    <property type="term" value="F:ATP-dependent peptidase activity"/>
    <property type="evidence" value="ECO:0007669"/>
    <property type="project" value="InterPro"/>
</dbReference>
<evidence type="ECO:0000259" key="1">
    <source>
        <dbReference type="Pfam" id="PF01434"/>
    </source>
</evidence>
<dbReference type="PANTHER" id="PTHR23076:SF97">
    <property type="entry name" value="ATP-DEPENDENT ZINC METALLOPROTEASE YME1L1"/>
    <property type="match status" value="1"/>
</dbReference>
<keyword evidence="2" id="KW-0482">Metalloprotease</keyword>
<dbReference type="EMBL" id="VSRR010061410">
    <property type="protein sequence ID" value="MPC83070.1"/>
    <property type="molecule type" value="Genomic_DNA"/>
</dbReference>
<dbReference type="OrthoDB" id="6362170at2759"/>
<sequence length="95" mass="10509">MVKDLGMSDKVGLRTFEDNAGQLISTGESLGHSTKEAIDSEIKRLLQESFDRAKAILKLHAREHKALAEALMKYETLDADDIKAILDGRPVSKDL</sequence>
<dbReference type="GO" id="GO:0006515">
    <property type="term" value="P:protein quality control for misfolded or incompletely synthesized proteins"/>
    <property type="evidence" value="ECO:0007669"/>
    <property type="project" value="TreeGrafter"/>
</dbReference>
<gene>
    <name evidence="2" type="primary">ymel-1</name>
    <name evidence="2" type="ORF">E2C01_077760</name>
</gene>
<comment type="caution">
    <text evidence="2">The sequence shown here is derived from an EMBL/GenBank/DDBJ whole genome shotgun (WGS) entry which is preliminary data.</text>
</comment>
<dbReference type="Pfam" id="PF01434">
    <property type="entry name" value="Peptidase_M41"/>
    <property type="match status" value="1"/>
</dbReference>